<dbReference type="Proteomes" id="UP000007879">
    <property type="component" value="Unassembled WGS sequence"/>
</dbReference>
<evidence type="ECO:0000313" key="3">
    <source>
        <dbReference type="Proteomes" id="UP000007879"/>
    </source>
</evidence>
<evidence type="ECO:0000313" key="2">
    <source>
        <dbReference type="EnsemblMetazoa" id="XP_019862902.1"/>
    </source>
</evidence>
<proteinExistence type="predicted"/>
<sequence length="100" mass="11705">MSSWFSGSSFTSLTDQITSFTKDVLNETTQEIEDPVTELQVAQRQIEQLKEEASQYTTELVRLRKSNEEYRERAEAAEYQVVSNKEQYLKLLQEQEVFNS</sequence>
<evidence type="ECO:0000256" key="1">
    <source>
        <dbReference type="SAM" id="Coils"/>
    </source>
</evidence>
<name>A0AAN0K088_AMPQE</name>
<keyword evidence="1" id="KW-0175">Coiled coil</keyword>
<keyword evidence="3" id="KW-1185">Reference proteome</keyword>
<dbReference type="GeneID" id="109591659"/>
<accession>A0AAN0K088</accession>
<dbReference type="AlphaFoldDB" id="A0AAN0K088"/>
<protein>
    <submittedName>
        <fullName evidence="2">Uncharacterized protein</fullName>
    </submittedName>
</protein>
<dbReference type="KEGG" id="aqu:109591659"/>
<organism evidence="2 3">
    <name type="scientific">Amphimedon queenslandica</name>
    <name type="common">Sponge</name>
    <dbReference type="NCBI Taxonomy" id="400682"/>
    <lineage>
        <taxon>Eukaryota</taxon>
        <taxon>Metazoa</taxon>
        <taxon>Porifera</taxon>
        <taxon>Demospongiae</taxon>
        <taxon>Heteroscleromorpha</taxon>
        <taxon>Haplosclerida</taxon>
        <taxon>Niphatidae</taxon>
        <taxon>Amphimedon</taxon>
    </lineage>
</organism>
<feature type="coiled-coil region" evidence="1">
    <location>
        <begin position="32"/>
        <end position="87"/>
    </location>
</feature>
<reference evidence="3" key="1">
    <citation type="journal article" date="2010" name="Nature">
        <title>The Amphimedon queenslandica genome and the evolution of animal complexity.</title>
        <authorList>
            <person name="Srivastava M."/>
            <person name="Simakov O."/>
            <person name="Chapman J."/>
            <person name="Fahey B."/>
            <person name="Gauthier M.E."/>
            <person name="Mitros T."/>
            <person name="Richards G.S."/>
            <person name="Conaco C."/>
            <person name="Dacre M."/>
            <person name="Hellsten U."/>
            <person name="Larroux C."/>
            <person name="Putnam N.H."/>
            <person name="Stanke M."/>
            <person name="Adamska M."/>
            <person name="Darling A."/>
            <person name="Degnan S.M."/>
            <person name="Oakley T.H."/>
            <person name="Plachetzki D.C."/>
            <person name="Zhai Y."/>
            <person name="Adamski M."/>
            <person name="Calcino A."/>
            <person name="Cummins S.F."/>
            <person name="Goodstein D.M."/>
            <person name="Harris C."/>
            <person name="Jackson D.J."/>
            <person name="Leys S.P."/>
            <person name="Shu S."/>
            <person name="Woodcroft B.J."/>
            <person name="Vervoort M."/>
            <person name="Kosik K.S."/>
            <person name="Manning G."/>
            <person name="Degnan B.M."/>
            <person name="Rokhsar D.S."/>
        </authorList>
    </citation>
    <scope>NUCLEOTIDE SEQUENCE [LARGE SCALE GENOMIC DNA]</scope>
</reference>
<reference evidence="2" key="2">
    <citation type="submission" date="2024-06" db="UniProtKB">
        <authorList>
            <consortium name="EnsemblMetazoa"/>
        </authorList>
    </citation>
    <scope>IDENTIFICATION</scope>
</reference>
<dbReference type="EnsemblMetazoa" id="XM_020007343.1">
    <property type="protein sequence ID" value="XP_019862902.1"/>
    <property type="gene ID" value="LOC109591659"/>
</dbReference>
<dbReference type="RefSeq" id="XP_019862902.1">
    <property type="nucleotide sequence ID" value="XM_020007343.1"/>
</dbReference>